<keyword evidence="2" id="KW-0677">Repeat</keyword>
<dbReference type="GO" id="GO:0000785">
    <property type="term" value="C:chromatin"/>
    <property type="evidence" value="ECO:0007669"/>
    <property type="project" value="TreeGrafter"/>
</dbReference>
<evidence type="ECO:0000256" key="3">
    <source>
        <dbReference type="ARBA" id="ARBA00022771"/>
    </source>
</evidence>
<organism evidence="9 10">
    <name type="scientific">Rhodosorus marinus</name>
    <dbReference type="NCBI Taxonomy" id="101924"/>
    <lineage>
        <taxon>Eukaryota</taxon>
        <taxon>Rhodophyta</taxon>
        <taxon>Stylonematophyceae</taxon>
        <taxon>Stylonematales</taxon>
        <taxon>Stylonemataceae</taxon>
        <taxon>Rhodosorus</taxon>
    </lineage>
</organism>
<evidence type="ECO:0000256" key="1">
    <source>
        <dbReference type="ARBA" id="ARBA00022723"/>
    </source>
</evidence>
<dbReference type="PROSITE" id="PS00028">
    <property type="entry name" value="ZINC_FINGER_C2H2_1"/>
    <property type="match status" value="2"/>
</dbReference>
<comment type="caution">
    <text evidence="9">The sequence shown here is derived from an EMBL/GenBank/DDBJ whole genome shotgun (WGS) entry which is preliminary data.</text>
</comment>
<dbReference type="GO" id="GO:0008270">
    <property type="term" value="F:zinc ion binding"/>
    <property type="evidence" value="ECO:0007669"/>
    <property type="project" value="UniProtKB-KW"/>
</dbReference>
<dbReference type="GO" id="GO:0000981">
    <property type="term" value="F:DNA-binding transcription factor activity, RNA polymerase II-specific"/>
    <property type="evidence" value="ECO:0007669"/>
    <property type="project" value="TreeGrafter"/>
</dbReference>
<dbReference type="InterPro" id="IPR036236">
    <property type="entry name" value="Znf_C2H2_sf"/>
</dbReference>
<keyword evidence="5" id="KW-0539">Nucleus</keyword>
<dbReference type="GO" id="GO:0031519">
    <property type="term" value="C:PcG protein complex"/>
    <property type="evidence" value="ECO:0007669"/>
    <property type="project" value="TreeGrafter"/>
</dbReference>
<feature type="compositionally biased region" description="Gly residues" evidence="7">
    <location>
        <begin position="34"/>
        <end position="44"/>
    </location>
</feature>
<evidence type="ECO:0000256" key="4">
    <source>
        <dbReference type="ARBA" id="ARBA00022833"/>
    </source>
</evidence>
<evidence type="ECO:0000256" key="7">
    <source>
        <dbReference type="SAM" id="MobiDB-lite"/>
    </source>
</evidence>
<evidence type="ECO:0000256" key="5">
    <source>
        <dbReference type="ARBA" id="ARBA00023242"/>
    </source>
</evidence>
<evidence type="ECO:0000256" key="2">
    <source>
        <dbReference type="ARBA" id="ARBA00022737"/>
    </source>
</evidence>
<evidence type="ECO:0000313" key="10">
    <source>
        <dbReference type="Proteomes" id="UP001157974"/>
    </source>
</evidence>
<evidence type="ECO:0000259" key="8">
    <source>
        <dbReference type="PROSITE" id="PS50157"/>
    </source>
</evidence>
<keyword evidence="3 6" id="KW-0863">Zinc-finger</keyword>
<dbReference type="EMBL" id="JAMWBK010000012">
    <property type="protein sequence ID" value="KAJ8901035.1"/>
    <property type="molecule type" value="Genomic_DNA"/>
</dbReference>
<dbReference type="Proteomes" id="UP001157974">
    <property type="component" value="Unassembled WGS sequence"/>
</dbReference>
<keyword evidence="4" id="KW-0862">Zinc</keyword>
<dbReference type="Pfam" id="PF00096">
    <property type="entry name" value="zf-C2H2"/>
    <property type="match status" value="2"/>
</dbReference>
<dbReference type="PANTHER" id="PTHR14003:SF23">
    <property type="entry name" value="ZINC FINGER PROTEIN 143"/>
    <property type="match status" value="1"/>
</dbReference>
<dbReference type="GO" id="GO:0000978">
    <property type="term" value="F:RNA polymerase II cis-regulatory region sequence-specific DNA binding"/>
    <property type="evidence" value="ECO:0007669"/>
    <property type="project" value="TreeGrafter"/>
</dbReference>
<dbReference type="Gene3D" id="3.30.160.60">
    <property type="entry name" value="Classic Zinc Finger"/>
    <property type="match status" value="2"/>
</dbReference>
<protein>
    <recommendedName>
        <fullName evidence="8">C2H2-type domain-containing protein</fullName>
    </recommendedName>
</protein>
<dbReference type="PANTHER" id="PTHR14003">
    <property type="entry name" value="TRANSCRIPTIONAL REPRESSOR PROTEIN YY"/>
    <property type="match status" value="1"/>
</dbReference>
<dbReference type="SMART" id="SM00355">
    <property type="entry name" value="ZnF_C2H2"/>
    <property type="match status" value="2"/>
</dbReference>
<feature type="domain" description="C2H2-type" evidence="8">
    <location>
        <begin position="58"/>
        <end position="86"/>
    </location>
</feature>
<feature type="compositionally biased region" description="Basic and acidic residues" evidence="7">
    <location>
        <begin position="125"/>
        <end position="136"/>
    </location>
</feature>
<sequence>MQGERFERDLAVHRARLMSETKYHSAAAASGTSSGAGGGGGGDSSGVYRRDQPVRKRWACPDCGKTFANSSNCTKHVKVVHMKEKQHRCSSCGRQFSQKTDVQRHFRRVHRQAMMSINMLCSPDDESRKDSRKDSGGEGGASSKAKTTSNTSPNSSQSDGINTRIVLL</sequence>
<dbReference type="AlphaFoldDB" id="A0AAV8UEZ4"/>
<keyword evidence="10" id="KW-1185">Reference proteome</keyword>
<evidence type="ECO:0000256" key="6">
    <source>
        <dbReference type="PROSITE-ProRule" id="PRU00042"/>
    </source>
</evidence>
<feature type="region of interest" description="Disordered" evidence="7">
    <location>
        <begin position="119"/>
        <end position="168"/>
    </location>
</feature>
<dbReference type="GO" id="GO:0005667">
    <property type="term" value="C:transcription regulator complex"/>
    <property type="evidence" value="ECO:0007669"/>
    <property type="project" value="TreeGrafter"/>
</dbReference>
<dbReference type="InterPro" id="IPR013087">
    <property type="entry name" value="Znf_C2H2_type"/>
</dbReference>
<reference evidence="9 10" key="1">
    <citation type="journal article" date="2023" name="Nat. Commun.">
        <title>Origin of minicircular mitochondrial genomes in red algae.</title>
        <authorList>
            <person name="Lee Y."/>
            <person name="Cho C.H."/>
            <person name="Lee Y.M."/>
            <person name="Park S.I."/>
            <person name="Yang J.H."/>
            <person name="West J.A."/>
            <person name="Bhattacharya D."/>
            <person name="Yoon H.S."/>
        </authorList>
    </citation>
    <scope>NUCLEOTIDE SEQUENCE [LARGE SCALE GENOMIC DNA]</scope>
    <source>
        <strain evidence="9 10">CCMP1338</strain>
        <tissue evidence="9">Whole cell</tissue>
    </source>
</reference>
<feature type="compositionally biased region" description="Low complexity" evidence="7">
    <location>
        <begin position="141"/>
        <end position="158"/>
    </location>
</feature>
<accession>A0AAV8UEZ4</accession>
<feature type="domain" description="C2H2-type" evidence="8">
    <location>
        <begin position="87"/>
        <end position="110"/>
    </location>
</feature>
<dbReference type="SUPFAM" id="SSF57667">
    <property type="entry name" value="beta-beta-alpha zinc fingers"/>
    <property type="match status" value="1"/>
</dbReference>
<gene>
    <name evidence="9" type="ORF">NDN08_004897</name>
</gene>
<feature type="region of interest" description="Disordered" evidence="7">
    <location>
        <begin position="26"/>
        <end position="50"/>
    </location>
</feature>
<dbReference type="PROSITE" id="PS50157">
    <property type="entry name" value="ZINC_FINGER_C2H2_2"/>
    <property type="match status" value="2"/>
</dbReference>
<evidence type="ECO:0000313" key="9">
    <source>
        <dbReference type="EMBL" id="KAJ8901035.1"/>
    </source>
</evidence>
<keyword evidence="1" id="KW-0479">Metal-binding</keyword>
<name>A0AAV8UEZ4_9RHOD</name>
<proteinExistence type="predicted"/>